<proteinExistence type="predicted"/>
<evidence type="ECO:0000313" key="1">
    <source>
        <dbReference type="EMBL" id="SFF50874.1"/>
    </source>
</evidence>
<dbReference type="InterPro" id="IPR021490">
    <property type="entry name" value="DUF3144"/>
</dbReference>
<evidence type="ECO:0000313" key="2">
    <source>
        <dbReference type="Proteomes" id="UP000199477"/>
    </source>
</evidence>
<dbReference type="EMBL" id="FONH01000022">
    <property type="protein sequence ID" value="SFF50874.1"/>
    <property type="molecule type" value="Genomic_DNA"/>
</dbReference>
<sequence length="95" mass="10851">MDTDNDFYNRADAVIRLANDQLAEVSRGKVSASCMYASSRFSAWLSACGFESGEDMAAAKQETIEYFVKQFRSMLEENLDDYIDNFKTYMDRKVG</sequence>
<dbReference type="Gene3D" id="1.10.287.3020">
    <property type="match status" value="1"/>
</dbReference>
<organism evidence="1 2">
    <name type="scientific">Dyella marensis</name>
    <dbReference type="NCBI Taxonomy" id="500610"/>
    <lineage>
        <taxon>Bacteria</taxon>
        <taxon>Pseudomonadati</taxon>
        <taxon>Pseudomonadota</taxon>
        <taxon>Gammaproteobacteria</taxon>
        <taxon>Lysobacterales</taxon>
        <taxon>Rhodanobacteraceae</taxon>
        <taxon>Dyella</taxon>
    </lineage>
</organism>
<keyword evidence="2" id="KW-1185">Reference proteome</keyword>
<dbReference type="Pfam" id="PF11342">
    <property type="entry name" value="DUF3144"/>
    <property type="match status" value="1"/>
</dbReference>
<gene>
    <name evidence="1" type="ORF">SAMN02799615_03899</name>
</gene>
<dbReference type="Proteomes" id="UP000199477">
    <property type="component" value="Unassembled WGS sequence"/>
</dbReference>
<dbReference type="AlphaFoldDB" id="A0A1I2J8L9"/>
<reference evidence="2" key="1">
    <citation type="submission" date="2016-10" db="EMBL/GenBank/DDBJ databases">
        <authorList>
            <person name="Varghese N."/>
            <person name="Submissions S."/>
        </authorList>
    </citation>
    <scope>NUCLEOTIDE SEQUENCE [LARGE SCALE GENOMIC DNA]</scope>
    <source>
        <strain evidence="2">UNC178MFTsu3.1</strain>
    </source>
</reference>
<protein>
    <recommendedName>
        <fullName evidence="3">DUF3144 domain-containing protein</fullName>
    </recommendedName>
</protein>
<name>A0A1I2J8L9_9GAMM</name>
<dbReference type="RefSeq" id="WP_197022856.1">
    <property type="nucleotide sequence ID" value="NZ_FONH01000022.1"/>
</dbReference>
<accession>A0A1I2J8L9</accession>
<dbReference type="STRING" id="500610.SAMN02799615_03899"/>
<evidence type="ECO:0008006" key="3">
    <source>
        <dbReference type="Google" id="ProtNLM"/>
    </source>
</evidence>